<feature type="domain" description="HTH dtxR-type" evidence="14">
    <location>
        <begin position="8"/>
        <end position="69"/>
    </location>
</feature>
<evidence type="ECO:0000256" key="4">
    <source>
        <dbReference type="ARBA" id="ARBA00022386"/>
    </source>
</evidence>
<keyword evidence="9" id="KW-0010">Activator</keyword>
<sequence>MPKSGTRLSASLEDYLETIHHIVAEKQVARAKEIAARLKVSRSSVTEAFRSLSQKGLINYAPYEVITLTPAGEKAARDVIQRHQALKSFFLRVLAVDEELAEEGACRIEHTAPREIIDRLSLLMRFIDDCPRGGADWIKSFSRYCLGGKTPEKCQECITLCLDK</sequence>
<evidence type="ECO:0000256" key="13">
    <source>
        <dbReference type="ARBA" id="ARBA00032593"/>
    </source>
</evidence>
<comment type="subcellular location">
    <subcellularLocation>
        <location evidence="1">Cytoplasm</location>
    </subcellularLocation>
</comment>
<dbReference type="PROSITE" id="PS50944">
    <property type="entry name" value="HTH_DTXR"/>
    <property type="match status" value="1"/>
</dbReference>
<evidence type="ECO:0000259" key="14">
    <source>
        <dbReference type="PROSITE" id="PS50944"/>
    </source>
</evidence>
<evidence type="ECO:0000256" key="2">
    <source>
        <dbReference type="ARBA" id="ARBA00007871"/>
    </source>
</evidence>
<gene>
    <name evidence="15" type="ORF">ENN98_01305</name>
</gene>
<accession>A0A7C2TGU5</accession>
<dbReference type="AlphaFoldDB" id="A0A7C2TGU5"/>
<dbReference type="Pfam" id="PF01325">
    <property type="entry name" value="Fe_dep_repress"/>
    <property type="match status" value="1"/>
</dbReference>
<evidence type="ECO:0000256" key="11">
    <source>
        <dbReference type="ARBA" id="ARBA00023211"/>
    </source>
</evidence>
<dbReference type="InterPro" id="IPR022689">
    <property type="entry name" value="Iron_dep_repressor"/>
</dbReference>
<evidence type="ECO:0000313" key="15">
    <source>
        <dbReference type="EMBL" id="HET97344.1"/>
    </source>
</evidence>
<protein>
    <recommendedName>
        <fullName evidence="4">Transcriptional regulator MntR</fullName>
    </recommendedName>
    <alternativeName>
        <fullName evidence="13">Manganese transport regulator</fullName>
    </alternativeName>
</protein>
<reference evidence="15" key="1">
    <citation type="journal article" date="2020" name="mSystems">
        <title>Genome- and Community-Level Interaction Insights into Carbon Utilization and Element Cycling Functions of Hydrothermarchaeota in Hydrothermal Sediment.</title>
        <authorList>
            <person name="Zhou Z."/>
            <person name="Liu Y."/>
            <person name="Xu W."/>
            <person name="Pan J."/>
            <person name="Luo Z.H."/>
            <person name="Li M."/>
        </authorList>
    </citation>
    <scope>NUCLEOTIDE SEQUENCE [LARGE SCALE GENOMIC DNA]</scope>
    <source>
        <strain evidence="15">SpSt-1224</strain>
    </source>
</reference>
<organism evidence="15">
    <name type="scientific">Desulfurivibrio alkaliphilus</name>
    <dbReference type="NCBI Taxonomy" id="427923"/>
    <lineage>
        <taxon>Bacteria</taxon>
        <taxon>Pseudomonadati</taxon>
        <taxon>Thermodesulfobacteriota</taxon>
        <taxon>Desulfobulbia</taxon>
        <taxon>Desulfobulbales</taxon>
        <taxon>Desulfobulbaceae</taxon>
        <taxon>Desulfurivibrio</taxon>
    </lineage>
</organism>
<evidence type="ECO:0000256" key="1">
    <source>
        <dbReference type="ARBA" id="ARBA00004496"/>
    </source>
</evidence>
<evidence type="ECO:0000256" key="9">
    <source>
        <dbReference type="ARBA" id="ARBA00023159"/>
    </source>
</evidence>
<dbReference type="Proteomes" id="UP000885986">
    <property type="component" value="Unassembled WGS sequence"/>
</dbReference>
<dbReference type="InterPro" id="IPR022687">
    <property type="entry name" value="HTH_DTXR"/>
</dbReference>
<dbReference type="InterPro" id="IPR001367">
    <property type="entry name" value="Fe_dep_repressor"/>
</dbReference>
<evidence type="ECO:0000256" key="10">
    <source>
        <dbReference type="ARBA" id="ARBA00023163"/>
    </source>
</evidence>
<dbReference type="EMBL" id="DSDS01000031">
    <property type="protein sequence ID" value="HET97344.1"/>
    <property type="molecule type" value="Genomic_DNA"/>
</dbReference>
<dbReference type="Gene3D" id="1.10.10.10">
    <property type="entry name" value="Winged helix-like DNA-binding domain superfamily/Winged helix DNA-binding domain"/>
    <property type="match status" value="1"/>
</dbReference>
<proteinExistence type="inferred from homology"/>
<keyword evidence="8" id="KW-0238">DNA-binding</keyword>
<keyword evidence="10" id="KW-0804">Transcription</keyword>
<dbReference type="GO" id="GO:0003677">
    <property type="term" value="F:DNA binding"/>
    <property type="evidence" value="ECO:0007669"/>
    <property type="project" value="UniProtKB-KW"/>
</dbReference>
<dbReference type="SMART" id="SM00529">
    <property type="entry name" value="HTH_DTXR"/>
    <property type="match status" value="1"/>
</dbReference>
<comment type="caution">
    <text evidence="15">The sequence shown here is derived from an EMBL/GenBank/DDBJ whole genome shotgun (WGS) entry which is preliminary data.</text>
</comment>
<evidence type="ECO:0000256" key="8">
    <source>
        <dbReference type="ARBA" id="ARBA00023125"/>
    </source>
</evidence>
<name>A0A7C2TGU5_9BACT</name>
<dbReference type="PANTHER" id="PTHR33238:SF11">
    <property type="entry name" value="TRANSCRIPTIONAL REGULATOR MNTR"/>
    <property type="match status" value="1"/>
</dbReference>
<dbReference type="GO" id="GO:0005737">
    <property type="term" value="C:cytoplasm"/>
    <property type="evidence" value="ECO:0007669"/>
    <property type="project" value="UniProtKB-SubCell"/>
</dbReference>
<dbReference type="Pfam" id="PF02742">
    <property type="entry name" value="Fe_dep_repr_C"/>
    <property type="match status" value="1"/>
</dbReference>
<keyword evidence="6" id="KW-0678">Repressor</keyword>
<keyword evidence="5" id="KW-0963">Cytoplasm</keyword>
<evidence type="ECO:0000256" key="5">
    <source>
        <dbReference type="ARBA" id="ARBA00022490"/>
    </source>
</evidence>
<dbReference type="GO" id="GO:0046983">
    <property type="term" value="F:protein dimerization activity"/>
    <property type="evidence" value="ECO:0007669"/>
    <property type="project" value="InterPro"/>
</dbReference>
<dbReference type="InterPro" id="IPR036421">
    <property type="entry name" value="Fe_dep_repressor_sf"/>
</dbReference>
<comment type="subunit">
    <text evidence="3">Homodimer.</text>
</comment>
<dbReference type="Gene3D" id="1.10.60.10">
    <property type="entry name" value="Iron dependent repressor, metal binding and dimerisation domain"/>
    <property type="match status" value="1"/>
</dbReference>
<dbReference type="PANTHER" id="PTHR33238">
    <property type="entry name" value="IRON (METAL) DEPENDENT REPRESSOR, DTXR FAMILY"/>
    <property type="match status" value="1"/>
</dbReference>
<evidence type="ECO:0000256" key="12">
    <source>
        <dbReference type="ARBA" id="ARBA00025185"/>
    </source>
</evidence>
<dbReference type="InterPro" id="IPR036390">
    <property type="entry name" value="WH_DNA-bd_sf"/>
</dbReference>
<dbReference type="InterPro" id="IPR036388">
    <property type="entry name" value="WH-like_DNA-bd_sf"/>
</dbReference>
<evidence type="ECO:0000256" key="6">
    <source>
        <dbReference type="ARBA" id="ARBA00022491"/>
    </source>
</evidence>
<dbReference type="GO" id="GO:0046914">
    <property type="term" value="F:transition metal ion binding"/>
    <property type="evidence" value="ECO:0007669"/>
    <property type="project" value="InterPro"/>
</dbReference>
<evidence type="ECO:0000256" key="7">
    <source>
        <dbReference type="ARBA" id="ARBA00023015"/>
    </source>
</evidence>
<evidence type="ECO:0000256" key="3">
    <source>
        <dbReference type="ARBA" id="ARBA00011738"/>
    </source>
</evidence>
<comment type="function">
    <text evidence="12">In the presence of manganese, represses expression of mntH and mntS. Up-regulates expression of mntP.</text>
</comment>
<keyword evidence="7" id="KW-0805">Transcription regulation</keyword>
<dbReference type="InterPro" id="IPR050536">
    <property type="entry name" value="DtxR_MntR_Metal-Reg"/>
</dbReference>
<dbReference type="SUPFAM" id="SSF47979">
    <property type="entry name" value="Iron-dependent repressor protein, dimerization domain"/>
    <property type="match status" value="1"/>
</dbReference>
<dbReference type="SUPFAM" id="SSF46785">
    <property type="entry name" value="Winged helix' DNA-binding domain"/>
    <property type="match status" value="1"/>
</dbReference>
<dbReference type="GO" id="GO:0003700">
    <property type="term" value="F:DNA-binding transcription factor activity"/>
    <property type="evidence" value="ECO:0007669"/>
    <property type="project" value="InterPro"/>
</dbReference>
<comment type="similarity">
    <text evidence="2">Belongs to the DtxR/MntR family.</text>
</comment>
<keyword evidence="11" id="KW-0464">Manganese</keyword>